<protein>
    <submittedName>
        <fullName evidence="3">Uncharacterized protein</fullName>
    </submittedName>
</protein>
<keyword evidence="2" id="KW-0472">Membrane</keyword>
<evidence type="ECO:0000256" key="2">
    <source>
        <dbReference type="SAM" id="Phobius"/>
    </source>
</evidence>
<feature type="compositionally biased region" description="Basic and acidic residues" evidence="1">
    <location>
        <begin position="51"/>
        <end position="66"/>
    </location>
</feature>
<dbReference type="RefSeq" id="WP_045468225.1">
    <property type="nucleotide sequence ID" value="NZ_BBLT01000011.1"/>
</dbReference>
<dbReference type="Proteomes" id="UP000030185">
    <property type="component" value="Unassembled WGS sequence"/>
</dbReference>
<feature type="transmembrane region" description="Helical" evidence="2">
    <location>
        <begin position="32"/>
        <end position="48"/>
    </location>
</feature>
<keyword evidence="2" id="KW-1133">Transmembrane helix</keyword>
<reference evidence="3 4" key="1">
    <citation type="submission" date="2014-09" db="EMBL/GenBank/DDBJ databases">
        <title>Sporocytophaga myxococcoides PG-01 genome sequencing.</title>
        <authorList>
            <person name="Liu L."/>
            <person name="Gao P.J."/>
            <person name="Chen G.J."/>
            <person name="Wang L.S."/>
        </authorList>
    </citation>
    <scope>NUCLEOTIDE SEQUENCE [LARGE SCALE GENOMIC DNA]</scope>
    <source>
        <strain evidence="3 4">PG-01</strain>
    </source>
</reference>
<dbReference type="OrthoDB" id="983125at2"/>
<dbReference type="EMBL" id="BBLT01000011">
    <property type="protein sequence ID" value="GAL87228.1"/>
    <property type="molecule type" value="Genomic_DNA"/>
</dbReference>
<dbReference type="AlphaFoldDB" id="A0A098LMJ1"/>
<dbReference type="STRING" id="153721.MYP_4458"/>
<proteinExistence type="predicted"/>
<organism evidence="3 4">
    <name type="scientific">Sporocytophaga myxococcoides</name>
    <dbReference type="NCBI Taxonomy" id="153721"/>
    <lineage>
        <taxon>Bacteria</taxon>
        <taxon>Pseudomonadati</taxon>
        <taxon>Bacteroidota</taxon>
        <taxon>Cytophagia</taxon>
        <taxon>Cytophagales</taxon>
        <taxon>Cytophagaceae</taxon>
        <taxon>Sporocytophaga</taxon>
    </lineage>
</organism>
<evidence type="ECO:0000313" key="3">
    <source>
        <dbReference type="EMBL" id="GAL87228.1"/>
    </source>
</evidence>
<feature type="region of interest" description="Disordered" evidence="1">
    <location>
        <begin position="50"/>
        <end position="72"/>
    </location>
</feature>
<sequence>MKLLGTIIFSLGVVFLLTGIHQTMTVGFKESYWLFMLCFMMLMVFQWAKGKSPEKQDNNVKSEPTKKVRVKK</sequence>
<comment type="caution">
    <text evidence="3">The sequence shown here is derived from an EMBL/GenBank/DDBJ whole genome shotgun (WGS) entry which is preliminary data.</text>
</comment>
<keyword evidence="4" id="KW-1185">Reference proteome</keyword>
<name>A0A098LMJ1_9BACT</name>
<evidence type="ECO:0000256" key="1">
    <source>
        <dbReference type="SAM" id="MobiDB-lite"/>
    </source>
</evidence>
<accession>A0A098LMJ1</accession>
<evidence type="ECO:0000313" key="4">
    <source>
        <dbReference type="Proteomes" id="UP000030185"/>
    </source>
</evidence>
<gene>
    <name evidence="3" type="ORF">MYP_4458</name>
</gene>
<keyword evidence="2" id="KW-0812">Transmembrane</keyword>